<proteinExistence type="predicted"/>
<reference evidence="2" key="1">
    <citation type="submission" date="2016-06" db="EMBL/GenBank/DDBJ databases">
        <title>Parallel loss of symbiosis genes in relatives of nitrogen-fixing non-legume Parasponia.</title>
        <authorList>
            <person name="Van Velzen R."/>
            <person name="Holmer R."/>
            <person name="Bu F."/>
            <person name="Rutten L."/>
            <person name="Van Zeijl A."/>
            <person name="Liu W."/>
            <person name="Santuari L."/>
            <person name="Cao Q."/>
            <person name="Sharma T."/>
            <person name="Shen D."/>
            <person name="Roswanjaya Y."/>
            <person name="Wardhani T."/>
            <person name="Kalhor M.S."/>
            <person name="Jansen J."/>
            <person name="Van den Hoogen J."/>
            <person name="Gungor B."/>
            <person name="Hartog M."/>
            <person name="Hontelez J."/>
            <person name="Verver J."/>
            <person name="Yang W.-C."/>
            <person name="Schijlen E."/>
            <person name="Repin R."/>
            <person name="Schilthuizen M."/>
            <person name="Schranz E."/>
            <person name="Heidstra R."/>
            <person name="Miyata K."/>
            <person name="Fedorova E."/>
            <person name="Kohlen W."/>
            <person name="Bisseling T."/>
            <person name="Smit S."/>
            <person name="Geurts R."/>
        </authorList>
    </citation>
    <scope>NUCLEOTIDE SEQUENCE [LARGE SCALE GENOMIC DNA]</scope>
    <source>
        <strain evidence="2">cv. WU1-14</strain>
    </source>
</reference>
<dbReference type="STRING" id="3476.A0A2P5BEN9"/>
<accession>A0A2P5BEN9</accession>
<sequence>MKKKPWRLQRQETAYNASTTHSWDFLRLERNGAIPTHSIWNKACYGEGRIIGNLDTVRLDFWKLTLISLVLRH</sequence>
<organism evidence="1 2">
    <name type="scientific">Parasponia andersonii</name>
    <name type="common">Sponia andersonii</name>
    <dbReference type="NCBI Taxonomy" id="3476"/>
    <lineage>
        <taxon>Eukaryota</taxon>
        <taxon>Viridiplantae</taxon>
        <taxon>Streptophyta</taxon>
        <taxon>Embryophyta</taxon>
        <taxon>Tracheophyta</taxon>
        <taxon>Spermatophyta</taxon>
        <taxon>Magnoliopsida</taxon>
        <taxon>eudicotyledons</taxon>
        <taxon>Gunneridae</taxon>
        <taxon>Pentapetalae</taxon>
        <taxon>rosids</taxon>
        <taxon>fabids</taxon>
        <taxon>Rosales</taxon>
        <taxon>Cannabaceae</taxon>
        <taxon>Parasponia</taxon>
    </lineage>
</organism>
<dbReference type="AlphaFoldDB" id="A0A2P5BEN9"/>
<dbReference type="OrthoDB" id="2014869at2759"/>
<name>A0A2P5BEN9_PARAD</name>
<dbReference type="EMBL" id="JXTB01000298">
    <property type="protein sequence ID" value="PON47253.1"/>
    <property type="molecule type" value="Genomic_DNA"/>
</dbReference>
<dbReference type="Proteomes" id="UP000237105">
    <property type="component" value="Unassembled WGS sequence"/>
</dbReference>
<gene>
    <name evidence="1" type="ORF">PanWU01x14_246340</name>
</gene>
<comment type="caution">
    <text evidence="1">The sequence shown here is derived from an EMBL/GenBank/DDBJ whole genome shotgun (WGS) entry which is preliminary data.</text>
</comment>
<keyword evidence="2" id="KW-1185">Reference proteome</keyword>
<evidence type="ECO:0000313" key="2">
    <source>
        <dbReference type="Proteomes" id="UP000237105"/>
    </source>
</evidence>
<protein>
    <submittedName>
        <fullName evidence="1">Uncharacterized protein</fullName>
    </submittedName>
</protein>
<evidence type="ECO:0000313" key="1">
    <source>
        <dbReference type="EMBL" id="PON47253.1"/>
    </source>
</evidence>